<feature type="transmembrane region" description="Helical" evidence="7">
    <location>
        <begin position="82"/>
        <end position="102"/>
    </location>
</feature>
<dbReference type="EMBL" id="UGGP01000001">
    <property type="protein sequence ID" value="STO08778.1"/>
    <property type="molecule type" value="Genomic_DNA"/>
</dbReference>
<organism evidence="9 10">
    <name type="scientific">Exiguobacterium aurantiacum</name>
    <dbReference type="NCBI Taxonomy" id="33987"/>
    <lineage>
        <taxon>Bacteria</taxon>
        <taxon>Bacillati</taxon>
        <taxon>Bacillota</taxon>
        <taxon>Bacilli</taxon>
        <taxon>Bacillales</taxon>
        <taxon>Bacillales Family XII. Incertae Sedis</taxon>
        <taxon>Exiguobacterium</taxon>
    </lineage>
</organism>
<dbReference type="Proteomes" id="UP000254060">
    <property type="component" value="Unassembled WGS sequence"/>
</dbReference>
<proteinExistence type="inferred from homology"/>
<keyword evidence="5 7" id="KW-1133">Transmembrane helix</keyword>
<keyword evidence="4 7" id="KW-0812">Transmembrane</keyword>
<dbReference type="PANTHER" id="PTHR33932:SF4">
    <property type="entry name" value="NA(+)_H(+) ANTIPORTER SUBUNIT B"/>
    <property type="match status" value="1"/>
</dbReference>
<dbReference type="STRING" id="1397694.GCA_000702585_02644"/>
<dbReference type="GO" id="GO:0005886">
    <property type="term" value="C:plasma membrane"/>
    <property type="evidence" value="ECO:0007669"/>
    <property type="project" value="UniProtKB-SubCell"/>
</dbReference>
<evidence type="ECO:0000256" key="1">
    <source>
        <dbReference type="ARBA" id="ARBA00004651"/>
    </source>
</evidence>
<accession>A0A377FVK8</accession>
<keyword evidence="6 7" id="KW-0472">Membrane</keyword>
<protein>
    <submittedName>
        <fullName evidence="9">Multiple resistance and pH homeostasis protein B</fullName>
    </submittedName>
</protein>
<evidence type="ECO:0000313" key="9">
    <source>
        <dbReference type="EMBL" id="STO08778.1"/>
    </source>
</evidence>
<dbReference type="NCBIfam" id="NF009223">
    <property type="entry name" value="PRK12573.1"/>
    <property type="match status" value="1"/>
</dbReference>
<gene>
    <name evidence="9" type="primary">mrpB_1</name>
    <name evidence="9" type="ORF">NCTC13163_02156</name>
</gene>
<evidence type="ECO:0000256" key="2">
    <source>
        <dbReference type="ARBA" id="ARBA00009425"/>
    </source>
</evidence>
<dbReference type="Pfam" id="PF04039">
    <property type="entry name" value="MnhB"/>
    <property type="match status" value="1"/>
</dbReference>
<comment type="subcellular location">
    <subcellularLocation>
        <location evidence="1">Cell membrane</location>
        <topology evidence="1">Multi-pass membrane protein</topology>
    </subcellularLocation>
</comment>
<feature type="transmembrane region" description="Helical" evidence="7">
    <location>
        <begin position="122"/>
        <end position="141"/>
    </location>
</feature>
<evidence type="ECO:0000313" key="10">
    <source>
        <dbReference type="Proteomes" id="UP000254060"/>
    </source>
</evidence>
<name>A0A377FVK8_9BACL</name>
<reference evidence="9 10" key="1">
    <citation type="submission" date="2018-06" db="EMBL/GenBank/DDBJ databases">
        <authorList>
            <consortium name="Pathogen Informatics"/>
            <person name="Doyle S."/>
        </authorList>
    </citation>
    <scope>NUCLEOTIDE SEQUENCE [LARGE SCALE GENOMIC DNA]</scope>
    <source>
        <strain evidence="9 10">NCTC13163</strain>
    </source>
</reference>
<dbReference type="InterPro" id="IPR050622">
    <property type="entry name" value="CPA3_antiporter_subunitB"/>
</dbReference>
<feature type="transmembrane region" description="Helical" evidence="7">
    <location>
        <begin position="14"/>
        <end position="36"/>
    </location>
</feature>
<evidence type="ECO:0000256" key="4">
    <source>
        <dbReference type="ARBA" id="ARBA00022692"/>
    </source>
</evidence>
<feature type="transmembrane region" description="Helical" evidence="7">
    <location>
        <begin position="42"/>
        <end position="61"/>
    </location>
</feature>
<evidence type="ECO:0000256" key="3">
    <source>
        <dbReference type="ARBA" id="ARBA00022475"/>
    </source>
</evidence>
<dbReference type="PANTHER" id="PTHR33932">
    <property type="entry name" value="NA(+)/H(+) ANTIPORTER SUBUNIT B"/>
    <property type="match status" value="1"/>
</dbReference>
<dbReference type="AlphaFoldDB" id="A0A377FVK8"/>
<evidence type="ECO:0000259" key="8">
    <source>
        <dbReference type="Pfam" id="PF04039"/>
    </source>
</evidence>
<evidence type="ECO:0000256" key="5">
    <source>
        <dbReference type="ARBA" id="ARBA00022989"/>
    </source>
</evidence>
<feature type="domain" description="Na+/H+ antiporter MnhB subunit-related protein" evidence="8">
    <location>
        <begin position="15"/>
        <end position="139"/>
    </location>
</feature>
<evidence type="ECO:0000256" key="6">
    <source>
        <dbReference type="ARBA" id="ARBA00023136"/>
    </source>
</evidence>
<keyword evidence="3" id="KW-1003">Cell membrane</keyword>
<evidence type="ECO:0000256" key="7">
    <source>
        <dbReference type="SAM" id="Phobius"/>
    </source>
</evidence>
<comment type="similarity">
    <text evidence="2">Belongs to the CPA3 antiporters (TC 2.A.63) subunit B family.</text>
</comment>
<sequence length="148" mass="16265">MDMKPKSNKRVNDVILQTAAVIIFFIIIVFSIHLFFSGHYSPGGGFIGGLMTAAALVLLLLAFDSKTLATVLPFDYRRMTALGALIAVLTAMHSIFFDLPFFTHAYDKFYLPLLGEETLHTAIAFDLGVYLVVIGVTMTIIQTIGESE</sequence>
<dbReference type="InterPro" id="IPR007182">
    <property type="entry name" value="MnhB"/>
</dbReference>